<keyword evidence="3" id="KW-1185">Reference proteome</keyword>
<comment type="caution">
    <text evidence="2">The sequence shown here is derived from an EMBL/GenBank/DDBJ whole genome shotgun (WGS) entry which is preliminary data.</text>
</comment>
<feature type="compositionally biased region" description="Gly residues" evidence="1">
    <location>
        <begin position="367"/>
        <end position="379"/>
    </location>
</feature>
<name>A0A6P2C0G4_9ACTN</name>
<dbReference type="RefSeq" id="WP_145852551.1">
    <property type="nucleotide sequence ID" value="NZ_RPFW01000002.1"/>
</dbReference>
<feature type="region of interest" description="Disordered" evidence="1">
    <location>
        <begin position="1"/>
        <end position="20"/>
    </location>
</feature>
<proteinExistence type="predicted"/>
<sequence>MDWQASGDWQGGTPGHDPSLPEVLAAFEHGGAWERTAPSAALAAVLERVAGPGGLYESAGTDALTGIARQWAAVESWAAAGLMGALAAMMHDDDAGTPVLSRRTGMAQGWDDSLNYEIAAALAMGPMSAQNLAGLAWTLRVRLPGIGRLLADGILTRSKARLVAQVFDPLDEGEAARAEALIAGDLDGKTYPQVERLAWRAALAVAPDVAERRRSKAERQARVTVFREEAGTAGLSGRDLPAAEALAGHANVTARAAVYAASGAFPGQDTSRLQAQAYLDLLGQIPAADRIAFAAAGQEPPGPHGAGRGSPQPSGGPGPDTAGDDGDEDWFGGDDGDCPGLPPTDGGGDGDGPGDSGGGSPAPVAGTGTGTGGDIPGPGGDDDDDIPDLGGDGGGGPDGQEVPEPPSPPLAEVTVPLATLQHRAERAGDNRLLGPLDPALTRQLTAAAARCPNSRWEITVVDGSGYATGHGIARPARGANPQTHPPGPTLAALPARVNITIAETLLRELAQTSQPRSGAPPGDWELMPRKPGTWTLILPGGRHLTVRFDLVPTHDCDHRYQTSAYQPGDRLRRLVQVRDHQCTFPTCSRAARESDFEHAIPYDKGGTTDACNAGARSRRCHQVKQTAGWTVTQPKPGWHQWTTPTGRTYTQEPWRYTA</sequence>
<feature type="compositionally biased region" description="Acidic residues" evidence="1">
    <location>
        <begin position="322"/>
        <end position="337"/>
    </location>
</feature>
<dbReference type="AlphaFoldDB" id="A0A6P2C0G4"/>
<dbReference type="OrthoDB" id="5242272at2"/>
<dbReference type="GO" id="GO:0004519">
    <property type="term" value="F:endonuclease activity"/>
    <property type="evidence" value="ECO:0007669"/>
    <property type="project" value="UniProtKB-KW"/>
</dbReference>
<organism evidence="2 3">
    <name type="scientific">Trebonia kvetii</name>
    <dbReference type="NCBI Taxonomy" id="2480626"/>
    <lineage>
        <taxon>Bacteria</taxon>
        <taxon>Bacillati</taxon>
        <taxon>Actinomycetota</taxon>
        <taxon>Actinomycetes</taxon>
        <taxon>Streptosporangiales</taxon>
        <taxon>Treboniaceae</taxon>
        <taxon>Trebonia</taxon>
    </lineage>
</organism>
<gene>
    <name evidence="2" type="ORF">EAS64_09370</name>
</gene>
<protein>
    <submittedName>
        <fullName evidence="2">HNH endonuclease</fullName>
    </submittedName>
</protein>
<dbReference type="EMBL" id="RPFW01000002">
    <property type="protein sequence ID" value="TVZ04844.1"/>
    <property type="molecule type" value="Genomic_DNA"/>
</dbReference>
<reference evidence="2 3" key="1">
    <citation type="submission" date="2018-11" db="EMBL/GenBank/DDBJ databases">
        <title>Trebonia kvetii gen.nov., sp.nov., a novel acidophilic actinobacterium, and proposal of the new actinobacterial family Treboniaceae fam. nov.</title>
        <authorList>
            <person name="Rapoport D."/>
            <person name="Sagova-Mareckova M."/>
            <person name="Sedlacek I."/>
            <person name="Provaznik J."/>
            <person name="Kralova S."/>
            <person name="Pavlinic D."/>
            <person name="Benes V."/>
            <person name="Kopecky J."/>
        </authorList>
    </citation>
    <scope>NUCLEOTIDE SEQUENCE [LARGE SCALE GENOMIC DNA]</scope>
    <source>
        <strain evidence="2 3">15Tr583</strain>
    </source>
</reference>
<feature type="compositionally biased region" description="Gly residues" evidence="1">
    <location>
        <begin position="345"/>
        <end position="360"/>
    </location>
</feature>
<dbReference type="Proteomes" id="UP000460272">
    <property type="component" value="Unassembled WGS sequence"/>
</dbReference>
<keyword evidence="2" id="KW-0255">Endonuclease</keyword>
<keyword evidence="2" id="KW-0378">Hydrolase</keyword>
<accession>A0A6P2C0G4</accession>
<evidence type="ECO:0000256" key="1">
    <source>
        <dbReference type="SAM" id="MobiDB-lite"/>
    </source>
</evidence>
<keyword evidence="2" id="KW-0540">Nuclease</keyword>
<evidence type="ECO:0000313" key="3">
    <source>
        <dbReference type="Proteomes" id="UP000460272"/>
    </source>
</evidence>
<evidence type="ECO:0000313" key="2">
    <source>
        <dbReference type="EMBL" id="TVZ04844.1"/>
    </source>
</evidence>
<feature type="region of interest" description="Disordered" evidence="1">
    <location>
        <begin position="296"/>
        <end position="411"/>
    </location>
</feature>